<evidence type="ECO:0000313" key="1">
    <source>
        <dbReference type="EMBL" id="QDT72211.1"/>
    </source>
</evidence>
<dbReference type="InterPro" id="IPR006944">
    <property type="entry name" value="Phage/GTA_portal"/>
</dbReference>
<dbReference type="EMBL" id="CP036339">
    <property type="protein sequence ID" value="QDT72211.1"/>
    <property type="molecule type" value="Genomic_DNA"/>
</dbReference>
<dbReference type="KEGG" id="llh:I41_13810"/>
<dbReference type="OrthoDB" id="7592047at2"/>
<gene>
    <name evidence="1" type="ORF">I41_13810</name>
</gene>
<dbReference type="Proteomes" id="UP000317909">
    <property type="component" value="Chromosome"/>
</dbReference>
<evidence type="ECO:0000313" key="2">
    <source>
        <dbReference type="Proteomes" id="UP000317909"/>
    </source>
</evidence>
<reference evidence="1 2" key="1">
    <citation type="submission" date="2019-02" db="EMBL/GenBank/DDBJ databases">
        <title>Deep-cultivation of Planctomycetes and their phenomic and genomic characterization uncovers novel biology.</title>
        <authorList>
            <person name="Wiegand S."/>
            <person name="Jogler M."/>
            <person name="Boedeker C."/>
            <person name="Pinto D."/>
            <person name="Vollmers J."/>
            <person name="Rivas-Marin E."/>
            <person name="Kohn T."/>
            <person name="Peeters S.H."/>
            <person name="Heuer A."/>
            <person name="Rast P."/>
            <person name="Oberbeckmann S."/>
            <person name="Bunk B."/>
            <person name="Jeske O."/>
            <person name="Meyerdierks A."/>
            <person name="Storesund J.E."/>
            <person name="Kallscheuer N."/>
            <person name="Luecker S."/>
            <person name="Lage O.M."/>
            <person name="Pohl T."/>
            <person name="Merkel B.J."/>
            <person name="Hornburger P."/>
            <person name="Mueller R.-W."/>
            <person name="Bruemmer F."/>
            <person name="Labrenz M."/>
            <person name="Spormann A.M."/>
            <person name="Op den Camp H."/>
            <person name="Overmann J."/>
            <person name="Amann R."/>
            <person name="Jetten M.S.M."/>
            <person name="Mascher T."/>
            <person name="Medema M.H."/>
            <person name="Devos D.P."/>
            <person name="Kaster A.-K."/>
            <person name="Ovreas L."/>
            <person name="Rohde M."/>
            <person name="Galperin M.Y."/>
            <person name="Jogler C."/>
        </authorList>
    </citation>
    <scope>NUCLEOTIDE SEQUENCE [LARGE SCALE GENOMIC DNA]</scope>
    <source>
        <strain evidence="1 2">I41</strain>
    </source>
</reference>
<organism evidence="1 2">
    <name type="scientific">Lacipirellula limnantheis</name>
    <dbReference type="NCBI Taxonomy" id="2528024"/>
    <lineage>
        <taxon>Bacteria</taxon>
        <taxon>Pseudomonadati</taxon>
        <taxon>Planctomycetota</taxon>
        <taxon>Planctomycetia</taxon>
        <taxon>Pirellulales</taxon>
        <taxon>Lacipirellulaceae</taxon>
        <taxon>Lacipirellula</taxon>
    </lineage>
</organism>
<keyword evidence="2" id="KW-1185">Reference proteome</keyword>
<name>A0A517TV09_9BACT</name>
<dbReference type="Pfam" id="PF04860">
    <property type="entry name" value="Phage_portal"/>
    <property type="match status" value="1"/>
</dbReference>
<proteinExistence type="predicted"/>
<dbReference type="RefSeq" id="WP_145431803.1">
    <property type="nucleotide sequence ID" value="NZ_CP036339.1"/>
</dbReference>
<sequence>MDVLSQAFADADRSFMAASKAVGSSVPRSLVGGMPSIGAFSSSLSKASEQYQHYSGWAYVAVRAIASRIAGQSVCVGRVGTARKPGRKLTLPQSFKSIDELIEPLASHPFLTAVAAPNPLQTQWSLIYSSVASMLLTGRSCWWLVEENGELQIWPIPSHWIEPADRMRSGWKLRPPGLGQAFDVPATDIIPFILPDPSNPLGLGVSPLQSQAMAVATDEEIQKSQFAAFQNGVFPSLAFKIGTLPGMAPGQPGDKPILTAEQRIELVSAVKRLYTGGSKAGEPLILDGLIESVDKISNLPEEMDYLDSGLQTKNRILQAYGVNPVVAGQLEGANRASSFVASMHFAESTCNPLIEQISQTLTRFACQRFSTPTQKLVAWVEPVKPNDSEMRLNEWKAALAAGVVSPNEFRQAVLNIDAMAGGDVVRDALGNPMQSG</sequence>
<accession>A0A517TV09</accession>
<dbReference type="AlphaFoldDB" id="A0A517TV09"/>
<protein>
    <submittedName>
        <fullName evidence="1">Phage portal protein</fullName>
    </submittedName>
</protein>